<dbReference type="PROSITE" id="PS50102">
    <property type="entry name" value="RRM"/>
    <property type="match status" value="2"/>
</dbReference>
<dbReference type="SUPFAM" id="SSF54928">
    <property type="entry name" value="RNA-binding domain, RBD"/>
    <property type="match status" value="2"/>
</dbReference>
<dbReference type="OrthoDB" id="1875751at2759"/>
<feature type="transmembrane region" description="Helical" evidence="3">
    <location>
        <begin position="245"/>
        <end position="263"/>
    </location>
</feature>
<feature type="compositionally biased region" description="Basic and acidic residues" evidence="2">
    <location>
        <begin position="77"/>
        <end position="88"/>
    </location>
</feature>
<dbReference type="PANTHER" id="PTHR48035:SF2">
    <property type="entry name" value="RNA-BINDING REGION RNP-1 DOMAIN-CONTAINING PROTEIN"/>
    <property type="match status" value="1"/>
</dbReference>
<protein>
    <recommendedName>
        <fullName evidence="4">RRM domain-containing protein</fullName>
    </recommendedName>
</protein>
<feature type="domain" description="RRM" evidence="4">
    <location>
        <begin position="6"/>
        <end position="82"/>
    </location>
</feature>
<dbReference type="EMBL" id="NMUH01006647">
    <property type="protein sequence ID" value="MQM15713.1"/>
    <property type="molecule type" value="Genomic_DNA"/>
</dbReference>
<dbReference type="Proteomes" id="UP000652761">
    <property type="component" value="Unassembled WGS sequence"/>
</dbReference>
<organism evidence="5 6">
    <name type="scientific">Colocasia esculenta</name>
    <name type="common">Wild taro</name>
    <name type="synonym">Arum esculentum</name>
    <dbReference type="NCBI Taxonomy" id="4460"/>
    <lineage>
        <taxon>Eukaryota</taxon>
        <taxon>Viridiplantae</taxon>
        <taxon>Streptophyta</taxon>
        <taxon>Embryophyta</taxon>
        <taxon>Tracheophyta</taxon>
        <taxon>Spermatophyta</taxon>
        <taxon>Magnoliopsida</taxon>
        <taxon>Liliopsida</taxon>
        <taxon>Araceae</taxon>
        <taxon>Aroideae</taxon>
        <taxon>Colocasieae</taxon>
        <taxon>Colocasia</taxon>
    </lineage>
</organism>
<dbReference type="InterPro" id="IPR053260">
    <property type="entry name" value="hnRNP"/>
</dbReference>
<dbReference type="Pfam" id="PF00076">
    <property type="entry name" value="RRM_1"/>
    <property type="match status" value="2"/>
</dbReference>
<feature type="domain" description="RRM" evidence="4">
    <location>
        <begin position="114"/>
        <end position="191"/>
    </location>
</feature>
<dbReference type="SMART" id="SM00360">
    <property type="entry name" value="RRM"/>
    <property type="match status" value="2"/>
</dbReference>
<evidence type="ECO:0000313" key="6">
    <source>
        <dbReference type="Proteomes" id="UP000652761"/>
    </source>
</evidence>
<keyword evidence="3" id="KW-1133">Transmembrane helix</keyword>
<keyword evidence="3" id="KW-0812">Transmembrane</keyword>
<evidence type="ECO:0000256" key="2">
    <source>
        <dbReference type="SAM" id="MobiDB-lite"/>
    </source>
</evidence>
<dbReference type="PANTHER" id="PTHR48035">
    <property type="entry name" value="HETEROGENEOUS NUCLEAR RIBONUCLEOPROTEIN 1"/>
    <property type="match status" value="1"/>
</dbReference>
<dbReference type="InterPro" id="IPR012677">
    <property type="entry name" value="Nucleotide-bd_a/b_plait_sf"/>
</dbReference>
<proteinExistence type="predicted"/>
<keyword evidence="3" id="KW-0472">Membrane</keyword>
<accession>A0A843X8S1</accession>
<evidence type="ECO:0000259" key="4">
    <source>
        <dbReference type="PROSITE" id="PS50102"/>
    </source>
</evidence>
<feature type="transmembrane region" description="Helical" evidence="3">
    <location>
        <begin position="220"/>
        <end position="239"/>
    </location>
</feature>
<dbReference type="FunFam" id="3.30.70.330:FF:000102">
    <property type="entry name" value="Heterogeneous nuclear ribonucleoprotein 1"/>
    <property type="match status" value="1"/>
</dbReference>
<keyword evidence="1" id="KW-0694">RNA-binding</keyword>
<dbReference type="InterPro" id="IPR000504">
    <property type="entry name" value="RRM_dom"/>
</dbReference>
<dbReference type="AlphaFoldDB" id="A0A843X8S1"/>
<gene>
    <name evidence="5" type="ORF">Taro_048663</name>
</gene>
<name>A0A843X8S1_COLES</name>
<comment type="caution">
    <text evidence="5">The sequence shown here is derived from an EMBL/GenBank/DDBJ whole genome shotgun (WGS) entry which is preliminary data.</text>
</comment>
<evidence type="ECO:0000256" key="3">
    <source>
        <dbReference type="SAM" id="Phobius"/>
    </source>
</evidence>
<keyword evidence="6" id="KW-1185">Reference proteome</keyword>
<feature type="region of interest" description="Disordered" evidence="2">
    <location>
        <begin position="77"/>
        <end position="114"/>
    </location>
</feature>
<dbReference type="GO" id="GO:0003723">
    <property type="term" value="F:RNA binding"/>
    <property type="evidence" value="ECO:0007669"/>
    <property type="project" value="UniProtKB-UniRule"/>
</dbReference>
<evidence type="ECO:0000313" key="5">
    <source>
        <dbReference type="EMBL" id="MQM15713.1"/>
    </source>
</evidence>
<reference evidence="5" key="1">
    <citation type="submission" date="2017-07" db="EMBL/GenBank/DDBJ databases">
        <title>Taro Niue Genome Assembly and Annotation.</title>
        <authorList>
            <person name="Atibalentja N."/>
            <person name="Keating K."/>
            <person name="Fields C.J."/>
        </authorList>
    </citation>
    <scope>NUCLEOTIDE SEQUENCE</scope>
    <source>
        <strain evidence="5">Niue_2</strain>
        <tissue evidence="5">Leaf</tissue>
    </source>
</reference>
<dbReference type="Gene3D" id="3.30.70.330">
    <property type="match status" value="2"/>
</dbReference>
<feature type="compositionally biased region" description="Gly residues" evidence="2">
    <location>
        <begin position="95"/>
        <end position="110"/>
    </location>
</feature>
<dbReference type="CDD" id="cd12330">
    <property type="entry name" value="RRM2_Hrp1p"/>
    <property type="match status" value="1"/>
</dbReference>
<dbReference type="CDD" id="cd12325">
    <property type="entry name" value="RRM1_hnRNPA_hnRNPD_like"/>
    <property type="match status" value="1"/>
</dbReference>
<dbReference type="InterPro" id="IPR035979">
    <property type="entry name" value="RBD_domain_sf"/>
</dbReference>
<dbReference type="FunFam" id="3.30.70.330:FF:000051">
    <property type="entry name" value="Heterogeneous nuclear ribonucleoprotein 1"/>
    <property type="match status" value="1"/>
</dbReference>
<sequence>MDSDQGKLFIGGISWETTEEKLRDYFGKYGEVVQAVIMRDKVSGRPRGFGFVVFADPALVDRVLQDKHTIDGRVVEAKRAMSREEQHTSSKSGNPAGGRSMGGSGGGGGNHRTKKIFVGGLPPTLTEEGFRKYFEAYGTVTDVVVMYDQNTQRPRGFGFISFDSEDAVDLVLHKTFHDLNGKLVEVKRAMPKDALNHGSGGGGRSMGGGGGGQVEEDFHLMVLLVMVHLVMGMELQVMVWVMEDMVAMAVLLLVTVVLLVHMVTQLPLQLVMLVVRQVHQGAHGAIRHRLVMALQVMVQMQDMVQLLHGMHRVVVVVLLHQWANRLVLWQQGMGIKDMDMVDMVGVKVDMGLLVAEEALEVLLVVQVVLVVINMGQVLGTWVEVMVMYLGVQVTLALGNLTLHKVEVMGLLRSVGLLDQVTMEVFSPGKLNNSDPDPSFVRSRDEVIEATFLAFELRLLGLQFGMVAAHGVALDYGDQLFQNKS</sequence>
<evidence type="ECO:0000256" key="1">
    <source>
        <dbReference type="PROSITE-ProRule" id="PRU00176"/>
    </source>
</evidence>